<dbReference type="PRINTS" id="PR00837">
    <property type="entry name" value="V5TPXLIKE"/>
</dbReference>
<dbReference type="FunFam" id="3.40.33.10:FF:000080">
    <property type="entry name" value="Predicted protein"/>
    <property type="match status" value="1"/>
</dbReference>
<dbReference type="InterPro" id="IPR002413">
    <property type="entry name" value="V5_allergen-like"/>
</dbReference>
<sequence length="239" mass="26750">MATNLASLWALLLIVASICHGRGRSHGINAQLLAAVNNAYQPAQPAQPVYDQANEDDIAIKEGMLAHNSFRLLHHVQPLQWNETLADEAQRIAKTIANDPESFQGESPGENIAQIWHDFPHAPLKASNIWYSERKDYSFAYPTYSDKTRHFSQMVWKGTSQVGLGLAMSPSEKYKIVVALYWPLGNDPHPKELVKNIPKPGGGPDVYATLKWRISRPINTDQNNLQPQQPDQPSLQPDQ</sequence>
<dbReference type="InterPro" id="IPR035940">
    <property type="entry name" value="CAP_sf"/>
</dbReference>
<evidence type="ECO:0000313" key="5">
    <source>
        <dbReference type="Proteomes" id="UP000001593"/>
    </source>
</evidence>
<keyword evidence="2" id="KW-0732">Signal</keyword>
<dbReference type="Pfam" id="PF00188">
    <property type="entry name" value="CAP"/>
    <property type="match status" value="1"/>
</dbReference>
<dbReference type="OMA" id="YDQANED"/>
<dbReference type="SMART" id="SM00198">
    <property type="entry name" value="SCP"/>
    <property type="match status" value="1"/>
</dbReference>
<name>A7SPV3_NEMVE</name>
<dbReference type="HOGENOM" id="CLU_1162361_0_0_1"/>
<feature type="compositionally biased region" description="Low complexity" evidence="1">
    <location>
        <begin position="221"/>
        <end position="239"/>
    </location>
</feature>
<dbReference type="PRINTS" id="PR00838">
    <property type="entry name" value="V5ALLERGEN"/>
</dbReference>
<dbReference type="PANTHER" id="PTHR10334">
    <property type="entry name" value="CYSTEINE-RICH SECRETORY PROTEIN-RELATED"/>
    <property type="match status" value="1"/>
</dbReference>
<dbReference type="SUPFAM" id="SSF55797">
    <property type="entry name" value="PR-1-like"/>
    <property type="match status" value="1"/>
</dbReference>
<dbReference type="InParanoid" id="A7SPV3"/>
<dbReference type="eggNOG" id="KOG3017">
    <property type="taxonomic scope" value="Eukaryota"/>
</dbReference>
<feature type="region of interest" description="Disordered" evidence="1">
    <location>
        <begin position="218"/>
        <end position="239"/>
    </location>
</feature>
<keyword evidence="5" id="KW-1185">Reference proteome</keyword>
<dbReference type="Proteomes" id="UP000001593">
    <property type="component" value="Unassembled WGS sequence"/>
</dbReference>
<evidence type="ECO:0000313" key="4">
    <source>
        <dbReference type="EMBL" id="EDO34255.1"/>
    </source>
</evidence>
<dbReference type="AlphaFoldDB" id="A7SPV3"/>
<dbReference type="PhylomeDB" id="A7SPV3"/>
<evidence type="ECO:0000259" key="3">
    <source>
        <dbReference type="SMART" id="SM00198"/>
    </source>
</evidence>
<dbReference type="InterPro" id="IPR034113">
    <property type="entry name" value="SCP_GAPR1-like"/>
</dbReference>
<dbReference type="EMBL" id="DS469738">
    <property type="protein sequence ID" value="EDO34255.1"/>
    <property type="molecule type" value="Genomic_DNA"/>
</dbReference>
<feature type="domain" description="SCP" evidence="3">
    <location>
        <begin position="58"/>
        <end position="189"/>
    </location>
</feature>
<dbReference type="STRING" id="45351.A7SPV3"/>
<accession>A7SPV3</accession>
<reference evidence="4 5" key="1">
    <citation type="journal article" date="2007" name="Science">
        <title>Sea anemone genome reveals ancestral eumetazoan gene repertoire and genomic organization.</title>
        <authorList>
            <person name="Putnam N.H."/>
            <person name="Srivastava M."/>
            <person name="Hellsten U."/>
            <person name="Dirks B."/>
            <person name="Chapman J."/>
            <person name="Salamov A."/>
            <person name="Terry A."/>
            <person name="Shapiro H."/>
            <person name="Lindquist E."/>
            <person name="Kapitonov V.V."/>
            <person name="Jurka J."/>
            <person name="Genikhovich G."/>
            <person name="Grigoriev I.V."/>
            <person name="Lucas S.M."/>
            <person name="Steele R.E."/>
            <person name="Finnerty J.R."/>
            <person name="Technau U."/>
            <person name="Martindale M.Q."/>
            <person name="Rokhsar D.S."/>
        </authorList>
    </citation>
    <scope>NUCLEOTIDE SEQUENCE [LARGE SCALE GENOMIC DNA]</scope>
    <source>
        <strain evidence="5">CH2 X CH6</strain>
    </source>
</reference>
<feature type="chain" id="PRO_5002712206" description="SCP domain-containing protein" evidence="2">
    <location>
        <begin position="22"/>
        <end position="239"/>
    </location>
</feature>
<organism evidence="4 5">
    <name type="scientific">Nematostella vectensis</name>
    <name type="common">Starlet sea anemone</name>
    <dbReference type="NCBI Taxonomy" id="45351"/>
    <lineage>
        <taxon>Eukaryota</taxon>
        <taxon>Metazoa</taxon>
        <taxon>Cnidaria</taxon>
        <taxon>Anthozoa</taxon>
        <taxon>Hexacorallia</taxon>
        <taxon>Actiniaria</taxon>
        <taxon>Edwardsiidae</taxon>
        <taxon>Nematostella</taxon>
    </lineage>
</organism>
<feature type="signal peptide" evidence="2">
    <location>
        <begin position="1"/>
        <end position="21"/>
    </location>
</feature>
<dbReference type="Gene3D" id="3.40.33.10">
    <property type="entry name" value="CAP"/>
    <property type="match status" value="1"/>
</dbReference>
<dbReference type="GO" id="GO:0005615">
    <property type="term" value="C:extracellular space"/>
    <property type="evidence" value="ECO:0000318"/>
    <property type="project" value="GO_Central"/>
</dbReference>
<evidence type="ECO:0000256" key="2">
    <source>
        <dbReference type="SAM" id="SignalP"/>
    </source>
</evidence>
<protein>
    <recommendedName>
        <fullName evidence="3">SCP domain-containing protein</fullName>
    </recommendedName>
</protein>
<dbReference type="CDD" id="cd05382">
    <property type="entry name" value="CAP_GAPR1-like"/>
    <property type="match status" value="1"/>
</dbReference>
<evidence type="ECO:0000256" key="1">
    <source>
        <dbReference type="SAM" id="MobiDB-lite"/>
    </source>
</evidence>
<proteinExistence type="predicted"/>
<dbReference type="InterPro" id="IPR001283">
    <property type="entry name" value="CRISP-related"/>
</dbReference>
<gene>
    <name evidence="4" type="ORF">NEMVEDRAFT_v1g215590</name>
</gene>
<dbReference type="InterPro" id="IPR014044">
    <property type="entry name" value="CAP_dom"/>
</dbReference>